<evidence type="ECO:0008006" key="3">
    <source>
        <dbReference type="Google" id="ProtNLM"/>
    </source>
</evidence>
<dbReference type="InterPro" id="IPR011009">
    <property type="entry name" value="Kinase-like_dom_sf"/>
</dbReference>
<dbReference type="OrthoDB" id="5598852at2759"/>
<reference evidence="1" key="1">
    <citation type="journal article" date="2020" name="Stud. Mycol.">
        <title>101 Dothideomycetes genomes: a test case for predicting lifestyles and emergence of pathogens.</title>
        <authorList>
            <person name="Haridas S."/>
            <person name="Albert R."/>
            <person name="Binder M."/>
            <person name="Bloem J."/>
            <person name="Labutti K."/>
            <person name="Salamov A."/>
            <person name="Andreopoulos B."/>
            <person name="Baker S."/>
            <person name="Barry K."/>
            <person name="Bills G."/>
            <person name="Bluhm B."/>
            <person name="Cannon C."/>
            <person name="Castanera R."/>
            <person name="Culley D."/>
            <person name="Daum C."/>
            <person name="Ezra D."/>
            <person name="Gonzalez J."/>
            <person name="Henrissat B."/>
            <person name="Kuo A."/>
            <person name="Liang C."/>
            <person name="Lipzen A."/>
            <person name="Lutzoni F."/>
            <person name="Magnuson J."/>
            <person name="Mondo S."/>
            <person name="Nolan M."/>
            <person name="Ohm R."/>
            <person name="Pangilinan J."/>
            <person name="Park H.-J."/>
            <person name="Ramirez L."/>
            <person name="Alfaro M."/>
            <person name="Sun H."/>
            <person name="Tritt A."/>
            <person name="Yoshinaga Y."/>
            <person name="Zwiers L.-H."/>
            <person name="Turgeon B."/>
            <person name="Goodwin S."/>
            <person name="Spatafora J."/>
            <person name="Crous P."/>
            <person name="Grigoriev I."/>
        </authorList>
    </citation>
    <scope>NUCLEOTIDE SEQUENCE</scope>
    <source>
        <strain evidence="1">CBS 262.69</strain>
    </source>
</reference>
<evidence type="ECO:0000313" key="1">
    <source>
        <dbReference type="EMBL" id="KAF2400119.1"/>
    </source>
</evidence>
<organism evidence="1 2">
    <name type="scientific">Trichodelitschia bisporula</name>
    <dbReference type="NCBI Taxonomy" id="703511"/>
    <lineage>
        <taxon>Eukaryota</taxon>
        <taxon>Fungi</taxon>
        <taxon>Dikarya</taxon>
        <taxon>Ascomycota</taxon>
        <taxon>Pezizomycotina</taxon>
        <taxon>Dothideomycetes</taxon>
        <taxon>Dothideomycetes incertae sedis</taxon>
        <taxon>Phaeotrichales</taxon>
        <taxon>Phaeotrichaceae</taxon>
        <taxon>Trichodelitschia</taxon>
    </lineage>
</organism>
<name>A0A6G1HWC3_9PEZI</name>
<protein>
    <recommendedName>
        <fullName evidence="3">Aminoglycoside phosphotransferase domain-containing protein</fullName>
    </recommendedName>
</protein>
<dbReference type="AlphaFoldDB" id="A0A6G1HWC3"/>
<keyword evidence="2" id="KW-1185">Reference proteome</keyword>
<sequence length="185" mass="20901">MAHETPDSSPESIIAAVSELGIGGTTPSLDVVFSGGQCQIYKLSFADHESLAVRIPHRVDDNPDSIIYGLYAEWQVVQKLEDKGFRWAPRCRGRSRTFDNPVGYPFLVLTWVEGSTLRWGENVPPQPQRDELLWQLAAIQLSLIHCTQEEGSVTANEFFQRLIKSRRTRVLEGKRPGLSEQDYDD</sequence>
<gene>
    <name evidence="1" type="ORF">EJ06DRAFT_530869</name>
</gene>
<dbReference type="SUPFAM" id="SSF56112">
    <property type="entry name" value="Protein kinase-like (PK-like)"/>
    <property type="match status" value="1"/>
</dbReference>
<evidence type="ECO:0000313" key="2">
    <source>
        <dbReference type="Proteomes" id="UP000799640"/>
    </source>
</evidence>
<proteinExistence type="predicted"/>
<accession>A0A6G1HWC3</accession>
<dbReference type="EMBL" id="ML996696">
    <property type="protein sequence ID" value="KAF2400119.1"/>
    <property type="molecule type" value="Genomic_DNA"/>
</dbReference>
<dbReference type="Proteomes" id="UP000799640">
    <property type="component" value="Unassembled WGS sequence"/>
</dbReference>